<accession>A0A0K8PQB5</accession>
<keyword evidence="2" id="KW-1185">Reference proteome</keyword>
<gene>
    <name evidence="1" type="ORF">SAZU_4775</name>
</gene>
<proteinExistence type="predicted"/>
<dbReference type="PATRIC" id="fig|146537.3.peg.5027"/>
<protein>
    <submittedName>
        <fullName evidence="1">Secreted protein</fullName>
    </submittedName>
</protein>
<name>A0A0K8PQB5_STRAJ</name>
<evidence type="ECO:0000313" key="2">
    <source>
        <dbReference type="Proteomes" id="UP000053859"/>
    </source>
</evidence>
<dbReference type="Pfam" id="PF18143">
    <property type="entry name" value="HAD_SAK_2"/>
    <property type="match status" value="1"/>
</dbReference>
<organism evidence="1 2">
    <name type="scientific">Streptomyces azureus</name>
    <dbReference type="NCBI Taxonomy" id="146537"/>
    <lineage>
        <taxon>Bacteria</taxon>
        <taxon>Bacillati</taxon>
        <taxon>Actinomycetota</taxon>
        <taxon>Actinomycetes</taxon>
        <taxon>Kitasatosporales</taxon>
        <taxon>Streptomycetaceae</taxon>
        <taxon>Streptomyces</taxon>
    </lineage>
</organism>
<reference evidence="1" key="1">
    <citation type="journal article" date="2015" name="Genome Announc.">
        <title>Draft Genome Sequence of Thiostrepton-Producing Streptomyces azureus ATCC 14921.</title>
        <authorList>
            <person name="Sakihara K."/>
            <person name="Maeda J."/>
            <person name="Tashiro K."/>
            <person name="Fujino Y."/>
            <person name="Kuhara S."/>
            <person name="Ohshima T."/>
            <person name="Ogata S."/>
            <person name="Doi K."/>
        </authorList>
    </citation>
    <scope>NUCLEOTIDE SEQUENCE [LARGE SCALE GENOMIC DNA]</scope>
    <source>
        <strain evidence="1">ATCC14921</strain>
    </source>
</reference>
<dbReference type="EMBL" id="DF968320">
    <property type="protein sequence ID" value="GAP49913.1"/>
    <property type="molecule type" value="Genomic_DNA"/>
</dbReference>
<dbReference type="AlphaFoldDB" id="A0A0K8PQB5"/>
<dbReference type="Proteomes" id="UP000053859">
    <property type="component" value="Unassembled WGS sequence"/>
</dbReference>
<evidence type="ECO:0000313" key="1">
    <source>
        <dbReference type="EMBL" id="GAP49913.1"/>
    </source>
</evidence>
<sequence>MVIGLESTVDAGRRWPASGALARPGQRVLTTAPGYRAAVTSAAERPLLFLDVDGPLIPFGSSSGHPHSAAADASAPADQGNPLLRRLDPGIGARLLALGCHLVWATTWGDEANEAVAPRIGLPKLPVLEWPENGAEKVPRGLHWKTRSLVEWADGRPFIWVDDEISAMDRLWVEAGHPGPSLLHHVDPAKGLQDADFFALAAWLRAVAPR</sequence>